<keyword evidence="6" id="KW-1185">Reference proteome</keyword>
<accession>A0A6N8F8G3</accession>
<dbReference type="PROSITE" id="PS50935">
    <property type="entry name" value="SSB"/>
    <property type="match status" value="1"/>
</dbReference>
<keyword evidence="2" id="KW-0235">DNA replication</keyword>
<organism evidence="5 6">
    <name type="scientific">Psychrosphaera haliotis</name>
    <dbReference type="NCBI Taxonomy" id="555083"/>
    <lineage>
        <taxon>Bacteria</taxon>
        <taxon>Pseudomonadati</taxon>
        <taxon>Pseudomonadota</taxon>
        <taxon>Gammaproteobacteria</taxon>
        <taxon>Alteromonadales</taxon>
        <taxon>Pseudoalteromonadaceae</taxon>
        <taxon>Psychrosphaera</taxon>
    </lineage>
</organism>
<dbReference type="NCBIfam" id="TIGR04418">
    <property type="entry name" value="PriB_gamma"/>
    <property type="match status" value="1"/>
</dbReference>
<gene>
    <name evidence="5" type="primary">priB</name>
    <name evidence="5" type="ORF">GNP35_10220</name>
</gene>
<dbReference type="RefSeq" id="WP_210561020.1">
    <property type="nucleotide sequence ID" value="NZ_BAAAFQ010000004.1"/>
</dbReference>
<evidence type="ECO:0000313" key="5">
    <source>
        <dbReference type="EMBL" id="MUH72836.1"/>
    </source>
</evidence>
<sequence length="101" mass="11354">MFNQLVLTGQVCKSPKFTTSPAGVIHGQFSIEHKSIQQEDGFNRNAYVRLHVVTCGEQQQQLIKNFIVGDEVQVSGFLNRHESKNGQAIIAIHAQHIERLN</sequence>
<dbReference type="AlphaFoldDB" id="A0A6N8F8G3"/>
<dbReference type="Pfam" id="PF22657">
    <property type="entry name" value="SSB_1"/>
    <property type="match status" value="1"/>
</dbReference>
<dbReference type="InterPro" id="IPR023646">
    <property type="entry name" value="Prisomal_replication_PriB"/>
</dbReference>
<dbReference type="Gene3D" id="2.40.50.140">
    <property type="entry name" value="Nucleic acid-binding proteins"/>
    <property type="match status" value="1"/>
</dbReference>
<dbReference type="InterPro" id="IPR012340">
    <property type="entry name" value="NA-bd_OB-fold"/>
</dbReference>
<comment type="caution">
    <text evidence="5">The sequence shown here is derived from an EMBL/GenBank/DDBJ whole genome shotgun (WGS) entry which is preliminary data.</text>
</comment>
<name>A0A6N8F8G3_9GAMM</name>
<evidence type="ECO:0000256" key="3">
    <source>
        <dbReference type="ARBA" id="ARBA00023125"/>
    </source>
</evidence>
<evidence type="ECO:0000256" key="2">
    <source>
        <dbReference type="ARBA" id="ARBA00022705"/>
    </source>
</evidence>
<dbReference type="EMBL" id="WOCD01000003">
    <property type="protein sequence ID" value="MUH72836.1"/>
    <property type="molecule type" value="Genomic_DNA"/>
</dbReference>
<keyword evidence="1" id="KW-0639">Primosome</keyword>
<dbReference type="GO" id="GO:0006269">
    <property type="term" value="P:DNA replication, synthesis of primer"/>
    <property type="evidence" value="ECO:0007669"/>
    <property type="project" value="UniProtKB-KW"/>
</dbReference>
<dbReference type="SUPFAM" id="SSF50249">
    <property type="entry name" value="Nucleic acid-binding proteins"/>
    <property type="match status" value="1"/>
</dbReference>
<dbReference type="PIRSF" id="PIRSF003135">
    <property type="entry name" value="Primosomal_n"/>
    <property type="match status" value="1"/>
</dbReference>
<dbReference type="InterPro" id="IPR000424">
    <property type="entry name" value="Primosome_PriB/ssb"/>
</dbReference>
<dbReference type="GO" id="GO:0003697">
    <property type="term" value="F:single-stranded DNA binding"/>
    <property type="evidence" value="ECO:0007669"/>
    <property type="project" value="InterPro"/>
</dbReference>
<dbReference type="Proteomes" id="UP000439994">
    <property type="component" value="Unassembled WGS sequence"/>
</dbReference>
<proteinExistence type="predicted"/>
<evidence type="ECO:0000256" key="4">
    <source>
        <dbReference type="PROSITE-ProRule" id="PRU00252"/>
    </source>
</evidence>
<evidence type="ECO:0000256" key="1">
    <source>
        <dbReference type="ARBA" id="ARBA00022515"/>
    </source>
</evidence>
<evidence type="ECO:0000313" key="6">
    <source>
        <dbReference type="Proteomes" id="UP000439994"/>
    </source>
</evidence>
<reference evidence="5 6" key="1">
    <citation type="submission" date="2019-11" db="EMBL/GenBank/DDBJ databases">
        <title>P. haliotis isolates from Z. marina roots.</title>
        <authorList>
            <person name="Cohen M."/>
            <person name="Jospin G."/>
            <person name="Eisen J.A."/>
            <person name="Coil D.A."/>
        </authorList>
    </citation>
    <scope>NUCLEOTIDE SEQUENCE [LARGE SCALE GENOMIC DNA]</scope>
    <source>
        <strain evidence="5 6">UCD-MCMsp1aY</strain>
    </source>
</reference>
<keyword evidence="3 4" id="KW-0238">DNA-binding</keyword>
<dbReference type="GO" id="GO:1990077">
    <property type="term" value="C:primosome complex"/>
    <property type="evidence" value="ECO:0007669"/>
    <property type="project" value="UniProtKB-KW"/>
</dbReference>
<protein>
    <submittedName>
        <fullName evidence="5">Primosomal replication protein N</fullName>
    </submittedName>
</protein>